<dbReference type="PROSITE" id="PS00061">
    <property type="entry name" value="ADH_SHORT"/>
    <property type="match status" value="1"/>
</dbReference>
<dbReference type="HOGENOM" id="CLU_010194_1_2_1"/>
<dbReference type="PANTHER" id="PTHR42760:SF133">
    <property type="entry name" value="3-OXOACYL-[ACYL-CARRIER-PROTEIN] REDUCTASE"/>
    <property type="match status" value="1"/>
</dbReference>
<dbReference type="SUPFAM" id="SSF51735">
    <property type="entry name" value="NAD(P)-binding Rossmann-fold domains"/>
    <property type="match status" value="1"/>
</dbReference>
<dbReference type="InterPro" id="IPR020904">
    <property type="entry name" value="Sc_DH/Rdtase_CS"/>
</dbReference>
<evidence type="ECO:0000313" key="5">
    <source>
        <dbReference type="Proteomes" id="UP000054321"/>
    </source>
</evidence>
<evidence type="ECO:0000256" key="3">
    <source>
        <dbReference type="ARBA" id="ARBA00023002"/>
    </source>
</evidence>
<reference evidence="5" key="2">
    <citation type="submission" date="2015-01" db="EMBL/GenBank/DDBJ databases">
        <title>Evolutionary Origins and Diversification of the Mycorrhizal Mutualists.</title>
        <authorList>
            <consortium name="DOE Joint Genome Institute"/>
            <consortium name="Mycorrhizal Genomics Consortium"/>
            <person name="Kohler A."/>
            <person name="Kuo A."/>
            <person name="Nagy L.G."/>
            <person name="Floudas D."/>
            <person name="Copeland A."/>
            <person name="Barry K.W."/>
            <person name="Cichocki N."/>
            <person name="Veneault-Fourrey C."/>
            <person name="LaButti K."/>
            <person name="Lindquist E.A."/>
            <person name="Lipzen A."/>
            <person name="Lundell T."/>
            <person name="Morin E."/>
            <person name="Murat C."/>
            <person name="Riley R."/>
            <person name="Ohm R."/>
            <person name="Sun H."/>
            <person name="Tunlid A."/>
            <person name="Henrissat B."/>
            <person name="Grigoriev I.V."/>
            <person name="Hibbett D.S."/>
            <person name="Martin F."/>
        </authorList>
    </citation>
    <scope>NUCLEOTIDE SEQUENCE [LARGE SCALE GENOMIC DNA]</scope>
    <source>
        <strain evidence="5">Zn</strain>
    </source>
</reference>
<dbReference type="GO" id="GO:0016616">
    <property type="term" value="F:oxidoreductase activity, acting on the CH-OH group of donors, NAD or NADP as acceptor"/>
    <property type="evidence" value="ECO:0007669"/>
    <property type="project" value="TreeGrafter"/>
</dbReference>
<dbReference type="PANTHER" id="PTHR42760">
    <property type="entry name" value="SHORT-CHAIN DEHYDROGENASES/REDUCTASES FAMILY MEMBER"/>
    <property type="match status" value="1"/>
</dbReference>
<gene>
    <name evidence="4" type="ORF">OIDMADRAFT_138098</name>
</gene>
<dbReference type="InterPro" id="IPR002347">
    <property type="entry name" value="SDR_fam"/>
</dbReference>
<dbReference type="AlphaFoldDB" id="A0A0C3GPF0"/>
<dbReference type="Pfam" id="PF13561">
    <property type="entry name" value="adh_short_C2"/>
    <property type="match status" value="1"/>
</dbReference>
<keyword evidence="5" id="KW-1185">Reference proteome</keyword>
<protein>
    <submittedName>
        <fullName evidence="4">Uncharacterized protein</fullName>
    </submittedName>
</protein>
<name>A0A0C3GPF0_OIDMZ</name>
<comment type="similarity">
    <text evidence="1">Belongs to the short-chain dehydrogenases/reductases (SDR) family.</text>
</comment>
<dbReference type="InParanoid" id="A0A0C3GPF0"/>
<evidence type="ECO:0000256" key="2">
    <source>
        <dbReference type="ARBA" id="ARBA00022857"/>
    </source>
</evidence>
<evidence type="ECO:0000256" key="1">
    <source>
        <dbReference type="ARBA" id="ARBA00006484"/>
    </source>
</evidence>
<sequence length="258" mass="26547">MSKYLLDLTNEFSGLRALVTGGSRGIGAAAAQRLIDGGAKVVVTARNSHEETPAGAIFVAGDARTKEGAAAVGHAALQALNGGIDILVNSVGAARLHASLEAIPDDEWIDSLNINFLATLRVTAAVLPALKQSKHGAIVNVSAGGLIPFAGAMAHYGAAKAALNNYSQGLAKELAPLGVRVNIVTPGPIYTPGGDEVRKQITTAMGITDQQFMSTVPLQGRGGKSEELAEVIAFLVSDRSSYVTGHNHFVTGGWGELA</sequence>
<dbReference type="FunFam" id="3.40.50.720:FF:000084">
    <property type="entry name" value="Short-chain dehydrogenase reductase"/>
    <property type="match status" value="1"/>
</dbReference>
<keyword evidence="2" id="KW-0521">NADP</keyword>
<dbReference type="PRINTS" id="PR00080">
    <property type="entry name" value="SDRFAMILY"/>
</dbReference>
<dbReference type="GO" id="GO:0009688">
    <property type="term" value="P:abscisic acid biosynthetic process"/>
    <property type="evidence" value="ECO:0007669"/>
    <property type="project" value="UniProtKB-ARBA"/>
</dbReference>
<proteinExistence type="inferred from homology"/>
<dbReference type="InterPro" id="IPR036291">
    <property type="entry name" value="NAD(P)-bd_dom_sf"/>
</dbReference>
<dbReference type="Proteomes" id="UP000054321">
    <property type="component" value="Unassembled WGS sequence"/>
</dbReference>
<evidence type="ECO:0000313" key="4">
    <source>
        <dbReference type="EMBL" id="KIM93284.1"/>
    </source>
</evidence>
<dbReference type="CDD" id="cd05233">
    <property type="entry name" value="SDR_c"/>
    <property type="match status" value="1"/>
</dbReference>
<dbReference type="NCBIfam" id="NF005095">
    <property type="entry name" value="PRK06523.1"/>
    <property type="match status" value="1"/>
</dbReference>
<organism evidence="4 5">
    <name type="scientific">Oidiodendron maius (strain Zn)</name>
    <dbReference type="NCBI Taxonomy" id="913774"/>
    <lineage>
        <taxon>Eukaryota</taxon>
        <taxon>Fungi</taxon>
        <taxon>Dikarya</taxon>
        <taxon>Ascomycota</taxon>
        <taxon>Pezizomycotina</taxon>
        <taxon>Leotiomycetes</taxon>
        <taxon>Leotiomycetes incertae sedis</taxon>
        <taxon>Myxotrichaceae</taxon>
        <taxon>Oidiodendron</taxon>
    </lineage>
</organism>
<dbReference type="STRING" id="913774.A0A0C3GPF0"/>
<accession>A0A0C3GPF0</accession>
<dbReference type="PRINTS" id="PR00081">
    <property type="entry name" value="GDHRDH"/>
</dbReference>
<dbReference type="Gene3D" id="3.40.50.720">
    <property type="entry name" value="NAD(P)-binding Rossmann-like Domain"/>
    <property type="match status" value="1"/>
</dbReference>
<dbReference type="EMBL" id="KN832897">
    <property type="protein sequence ID" value="KIM93284.1"/>
    <property type="molecule type" value="Genomic_DNA"/>
</dbReference>
<reference evidence="4 5" key="1">
    <citation type="submission" date="2014-04" db="EMBL/GenBank/DDBJ databases">
        <authorList>
            <consortium name="DOE Joint Genome Institute"/>
            <person name="Kuo A."/>
            <person name="Martino E."/>
            <person name="Perotto S."/>
            <person name="Kohler A."/>
            <person name="Nagy L.G."/>
            <person name="Floudas D."/>
            <person name="Copeland A."/>
            <person name="Barry K.W."/>
            <person name="Cichocki N."/>
            <person name="Veneault-Fourrey C."/>
            <person name="LaButti K."/>
            <person name="Lindquist E.A."/>
            <person name="Lipzen A."/>
            <person name="Lundell T."/>
            <person name="Morin E."/>
            <person name="Murat C."/>
            <person name="Sun H."/>
            <person name="Tunlid A."/>
            <person name="Henrissat B."/>
            <person name="Grigoriev I.V."/>
            <person name="Hibbett D.S."/>
            <person name="Martin F."/>
            <person name="Nordberg H.P."/>
            <person name="Cantor M.N."/>
            <person name="Hua S.X."/>
        </authorList>
    </citation>
    <scope>NUCLEOTIDE SEQUENCE [LARGE SCALE GENOMIC DNA]</scope>
    <source>
        <strain evidence="4 5">Zn</strain>
    </source>
</reference>
<keyword evidence="3" id="KW-0560">Oxidoreductase</keyword>
<dbReference type="OrthoDB" id="1669814at2759"/>